<gene>
    <name evidence="1" type="ORF">PACLA_8A006538</name>
</gene>
<protein>
    <submittedName>
        <fullName evidence="1">Uncharacterized protein</fullName>
    </submittedName>
</protein>
<proteinExistence type="predicted"/>
<reference evidence="1" key="1">
    <citation type="submission" date="2020-04" db="EMBL/GenBank/DDBJ databases">
        <authorList>
            <person name="Alioto T."/>
            <person name="Alioto T."/>
            <person name="Gomez Garrido J."/>
        </authorList>
    </citation>
    <scope>NUCLEOTIDE SEQUENCE</scope>
    <source>
        <strain evidence="1">A484AB</strain>
    </source>
</reference>
<comment type="caution">
    <text evidence="1">The sequence shown here is derived from an EMBL/GenBank/DDBJ whole genome shotgun (WGS) entry which is preliminary data.</text>
</comment>
<accession>A0A7D9IW36</accession>
<evidence type="ECO:0000313" key="2">
    <source>
        <dbReference type="Proteomes" id="UP001152795"/>
    </source>
</evidence>
<dbReference type="Proteomes" id="UP001152795">
    <property type="component" value="Unassembled WGS sequence"/>
</dbReference>
<dbReference type="AlphaFoldDB" id="A0A7D9IW36"/>
<sequence length="75" mass="8290">MQWGKEVKILAGMNGTSQVCSILYNDSLLEGVELANHINNCFIQATTNMRELSVQPTITELSDKYGVTVDKVKLS</sequence>
<keyword evidence="2" id="KW-1185">Reference proteome</keyword>
<name>A0A7D9IW36_PARCT</name>
<dbReference type="EMBL" id="CACRXK020008449">
    <property type="protein sequence ID" value="CAB4014792.1"/>
    <property type="molecule type" value="Genomic_DNA"/>
</dbReference>
<organism evidence="1 2">
    <name type="scientific">Paramuricea clavata</name>
    <name type="common">Red gorgonian</name>
    <name type="synonym">Violescent sea-whip</name>
    <dbReference type="NCBI Taxonomy" id="317549"/>
    <lineage>
        <taxon>Eukaryota</taxon>
        <taxon>Metazoa</taxon>
        <taxon>Cnidaria</taxon>
        <taxon>Anthozoa</taxon>
        <taxon>Octocorallia</taxon>
        <taxon>Malacalcyonacea</taxon>
        <taxon>Plexauridae</taxon>
        <taxon>Paramuricea</taxon>
    </lineage>
</organism>
<evidence type="ECO:0000313" key="1">
    <source>
        <dbReference type="EMBL" id="CAB4014792.1"/>
    </source>
</evidence>